<name>A0ABT0GL10_9GAMM</name>
<comment type="caution">
    <text evidence="3">The sequence shown here is derived from an EMBL/GenBank/DDBJ whole genome shotgun (WGS) entry which is preliminary data.</text>
</comment>
<evidence type="ECO:0000313" key="4">
    <source>
        <dbReference type="Proteomes" id="UP001431449"/>
    </source>
</evidence>
<evidence type="ECO:0000259" key="2">
    <source>
        <dbReference type="Pfam" id="PF04784"/>
    </source>
</evidence>
<dbReference type="RefSeq" id="WP_248210871.1">
    <property type="nucleotide sequence ID" value="NZ_JALNMH010000014.1"/>
</dbReference>
<keyword evidence="1" id="KW-0732">Signal</keyword>
<feature type="chain" id="PRO_5046820139" evidence="1">
    <location>
        <begin position="18"/>
        <end position="264"/>
    </location>
</feature>
<dbReference type="Pfam" id="PF04784">
    <property type="entry name" value="DUF547"/>
    <property type="match status" value="1"/>
</dbReference>
<sequence>MRCAALLLLLAAPLLQAAPQAGFDHGHGAWSGLLERHVSWRPDGHASVVDYAGFESDRSALKAYLKALSAVPDETFQGFGRDEQLAFLINAYNAFTVELVLGGWPEIESIKDLGSLFRSPWRQRFFDLLGQRRHLDEIEHELIRGNPRLADPRIHFAVNCASIGCPALRPEAYVGTRLDAQLDDQTRRFLQDRSRNGIEDGALRVSPIFDWYEEDFGASDAPWDFLVRHAAWLADTPAEAARIRARQPRLRFGDYDWSLNTAPR</sequence>
<evidence type="ECO:0000256" key="1">
    <source>
        <dbReference type="SAM" id="SignalP"/>
    </source>
</evidence>
<proteinExistence type="predicted"/>
<dbReference type="PANTHER" id="PTHR46361:SF3">
    <property type="entry name" value="ELECTRON CARRIER_ PROTEIN DISULFIDE OXIDOREDUCTASE"/>
    <property type="match status" value="1"/>
</dbReference>
<feature type="domain" description="DUF547" evidence="2">
    <location>
        <begin position="78"/>
        <end position="190"/>
    </location>
</feature>
<accession>A0ABT0GL10</accession>
<protein>
    <submittedName>
        <fullName evidence="3">DUF547 domain-containing protein</fullName>
    </submittedName>
</protein>
<organism evidence="3 4">
    <name type="scientific">Pseudomarimonas salicorniae</name>
    <dbReference type="NCBI Taxonomy" id="2933270"/>
    <lineage>
        <taxon>Bacteria</taxon>
        <taxon>Pseudomonadati</taxon>
        <taxon>Pseudomonadota</taxon>
        <taxon>Gammaproteobacteria</taxon>
        <taxon>Lysobacterales</taxon>
        <taxon>Lysobacteraceae</taxon>
        <taxon>Pseudomarimonas</taxon>
    </lineage>
</organism>
<evidence type="ECO:0000313" key="3">
    <source>
        <dbReference type="EMBL" id="MCK7595108.1"/>
    </source>
</evidence>
<reference evidence="3" key="1">
    <citation type="submission" date="2022-04" db="EMBL/GenBank/DDBJ databases">
        <title>Lysobacter sp. CAU 1642 isolated from sea sand.</title>
        <authorList>
            <person name="Kim W."/>
        </authorList>
    </citation>
    <scope>NUCLEOTIDE SEQUENCE</scope>
    <source>
        <strain evidence="3">CAU 1642</strain>
    </source>
</reference>
<dbReference type="Proteomes" id="UP001431449">
    <property type="component" value="Unassembled WGS sequence"/>
</dbReference>
<dbReference type="PANTHER" id="PTHR46361">
    <property type="entry name" value="ELECTRON CARRIER/ PROTEIN DISULFIDE OXIDOREDUCTASE"/>
    <property type="match status" value="1"/>
</dbReference>
<gene>
    <name evidence="3" type="ORF">M0G41_15670</name>
</gene>
<dbReference type="InterPro" id="IPR006869">
    <property type="entry name" value="DUF547"/>
</dbReference>
<keyword evidence="4" id="KW-1185">Reference proteome</keyword>
<feature type="signal peptide" evidence="1">
    <location>
        <begin position="1"/>
        <end position="17"/>
    </location>
</feature>
<dbReference type="EMBL" id="JALNMH010000014">
    <property type="protein sequence ID" value="MCK7595108.1"/>
    <property type="molecule type" value="Genomic_DNA"/>
</dbReference>